<dbReference type="EMBL" id="JAPFFI010000017">
    <property type="protein sequence ID" value="KAJ6355486.1"/>
    <property type="molecule type" value="Genomic_DNA"/>
</dbReference>
<comment type="caution">
    <text evidence="2">The sequence shown here is derived from an EMBL/GenBank/DDBJ whole genome shotgun (WGS) entry which is preliminary data.</text>
</comment>
<dbReference type="Proteomes" id="UP001141253">
    <property type="component" value="Chromosome 18"/>
</dbReference>
<sequence length="110" mass="11471">MREPGSVAGADQSTGKVSSRGLMSALLGVPQKKWQMLASSRKANQLSCGIIQGQEGTPNVDLDVETCVEEEGSSKLSGSHVSTEGDEATTTSPAVKKKKSGRKKKGPRGL</sequence>
<accession>A0ABQ9AR96</accession>
<feature type="region of interest" description="Disordered" evidence="1">
    <location>
        <begin position="67"/>
        <end position="110"/>
    </location>
</feature>
<proteinExistence type="predicted"/>
<reference evidence="2" key="1">
    <citation type="submission" date="2022-10" db="EMBL/GenBank/DDBJ databases">
        <authorList>
            <person name="Hyden B.L."/>
            <person name="Feng K."/>
            <person name="Yates T."/>
            <person name="Jawdy S."/>
            <person name="Smart L.B."/>
            <person name="Muchero W."/>
        </authorList>
    </citation>
    <scope>NUCLEOTIDE SEQUENCE</scope>
    <source>
        <tissue evidence="2">Shoot tip</tissue>
    </source>
</reference>
<evidence type="ECO:0000256" key="1">
    <source>
        <dbReference type="SAM" id="MobiDB-lite"/>
    </source>
</evidence>
<protein>
    <submittedName>
        <fullName evidence="2">Uncharacterized protein</fullName>
    </submittedName>
</protein>
<feature type="region of interest" description="Disordered" evidence="1">
    <location>
        <begin position="1"/>
        <end position="20"/>
    </location>
</feature>
<evidence type="ECO:0000313" key="2">
    <source>
        <dbReference type="EMBL" id="KAJ6355486.1"/>
    </source>
</evidence>
<feature type="compositionally biased region" description="Basic residues" evidence="1">
    <location>
        <begin position="95"/>
        <end position="110"/>
    </location>
</feature>
<evidence type="ECO:0000313" key="3">
    <source>
        <dbReference type="Proteomes" id="UP001141253"/>
    </source>
</evidence>
<keyword evidence="3" id="KW-1185">Reference proteome</keyword>
<name>A0ABQ9AR96_9ROSI</name>
<gene>
    <name evidence="2" type="ORF">OIU77_005973</name>
</gene>
<reference evidence="2" key="2">
    <citation type="journal article" date="2023" name="Int. J. Mol. Sci.">
        <title>De Novo Assembly and Annotation of 11 Diverse Shrub Willow (Salix) Genomes Reveals Novel Gene Organization in Sex-Linked Regions.</title>
        <authorList>
            <person name="Hyden B."/>
            <person name="Feng K."/>
            <person name="Yates T.B."/>
            <person name="Jawdy S."/>
            <person name="Cereghino C."/>
            <person name="Smart L.B."/>
            <person name="Muchero W."/>
        </authorList>
    </citation>
    <scope>NUCLEOTIDE SEQUENCE</scope>
    <source>
        <tissue evidence="2">Shoot tip</tissue>
    </source>
</reference>
<feature type="compositionally biased region" description="Polar residues" evidence="1">
    <location>
        <begin position="74"/>
        <end position="93"/>
    </location>
</feature>
<organism evidence="2 3">
    <name type="scientific">Salix suchowensis</name>
    <dbReference type="NCBI Taxonomy" id="1278906"/>
    <lineage>
        <taxon>Eukaryota</taxon>
        <taxon>Viridiplantae</taxon>
        <taxon>Streptophyta</taxon>
        <taxon>Embryophyta</taxon>
        <taxon>Tracheophyta</taxon>
        <taxon>Spermatophyta</taxon>
        <taxon>Magnoliopsida</taxon>
        <taxon>eudicotyledons</taxon>
        <taxon>Gunneridae</taxon>
        <taxon>Pentapetalae</taxon>
        <taxon>rosids</taxon>
        <taxon>fabids</taxon>
        <taxon>Malpighiales</taxon>
        <taxon>Salicaceae</taxon>
        <taxon>Saliceae</taxon>
        <taxon>Salix</taxon>
    </lineage>
</organism>